<dbReference type="GO" id="GO:0005881">
    <property type="term" value="C:cytoplasmic microtubule"/>
    <property type="evidence" value="ECO:0000318"/>
    <property type="project" value="GO_Central"/>
</dbReference>
<dbReference type="eggNOG" id="KOG3000">
    <property type="taxonomic scope" value="Eukaryota"/>
</dbReference>
<reference evidence="3 6" key="6">
    <citation type="journal article" date="2002" name="Genome Biol.">
        <title>Heterochromatic sequences in a Drosophila whole-genome shotgun assembly.</title>
        <authorList>
            <person name="Hoskins R.A."/>
            <person name="Smith C.D."/>
            <person name="Carlson J.W."/>
            <person name="Carvalho A.B."/>
            <person name="Halpern A."/>
            <person name="Kaminker J.S."/>
            <person name="Kennedy C."/>
            <person name="Mungall C.J."/>
            <person name="Sullivan B.A."/>
            <person name="Sutton G.G."/>
            <person name="Yasuhara J.C."/>
            <person name="Wakimoto B.T."/>
            <person name="Myers E.W."/>
            <person name="Celniker S.E."/>
            <person name="Rubin G.M."/>
            <person name="Karpen G.H."/>
        </authorList>
    </citation>
    <scope>NUCLEOTIDE SEQUENCE [LARGE SCALE GENOMIC DNA]</scope>
    <source>
        <strain evidence="6">Berkeley</strain>
    </source>
</reference>
<dbReference type="VEuPathDB" id="VectorBase:FBgn0031585"/>
<dbReference type="EMBL" id="AY051479">
    <property type="protein sequence ID" value="AAK92903.1"/>
    <property type="molecule type" value="mRNA"/>
</dbReference>
<dbReference type="SUPFAM" id="SSF47576">
    <property type="entry name" value="Calponin-homology domain, CH-domain"/>
    <property type="match status" value="1"/>
</dbReference>
<reference evidence="3" key="8">
    <citation type="submission" date="2006-08" db="EMBL/GenBank/DDBJ databases">
        <authorList>
            <person name="Celniker S."/>
            <person name="Carlson J."/>
            <person name="Wan K."/>
            <person name="Frise E."/>
            <person name="Hoskins R."/>
            <person name="Park S."/>
            <person name="Svirskas R."/>
            <person name="Rubin G."/>
        </authorList>
    </citation>
    <scope>NUCLEOTIDE SEQUENCE</scope>
</reference>
<organism evidence="3 6">
    <name type="scientific">Drosophila melanogaster</name>
    <name type="common">Fruit fly</name>
    <dbReference type="NCBI Taxonomy" id="7227"/>
    <lineage>
        <taxon>Eukaryota</taxon>
        <taxon>Metazoa</taxon>
        <taxon>Ecdysozoa</taxon>
        <taxon>Arthropoda</taxon>
        <taxon>Hexapoda</taxon>
        <taxon>Insecta</taxon>
        <taxon>Pterygota</taxon>
        <taxon>Neoptera</taxon>
        <taxon>Endopterygota</taxon>
        <taxon>Diptera</taxon>
        <taxon>Brachycera</taxon>
        <taxon>Muscomorpha</taxon>
        <taxon>Ephydroidea</taxon>
        <taxon>Drosophilidae</taxon>
        <taxon>Drosophila</taxon>
        <taxon>Sophophora</taxon>
    </lineage>
</organism>
<dbReference type="Proteomes" id="UP000000803">
    <property type="component" value="Chromosome 2L"/>
</dbReference>
<dbReference type="InterPro" id="IPR036872">
    <property type="entry name" value="CH_dom_sf"/>
</dbReference>
<dbReference type="STRING" id="7227.FBpp0077157"/>
<name>Q9VQX0_DROME</name>
<evidence type="ECO:0000313" key="6">
    <source>
        <dbReference type="Proteomes" id="UP000000803"/>
    </source>
</evidence>
<dbReference type="BioGRID-ORCS" id="33622">
    <property type="hits" value="0 hits in 1 CRISPR screen"/>
</dbReference>
<dbReference type="GO" id="GO:0035371">
    <property type="term" value="C:microtubule plus-end"/>
    <property type="evidence" value="ECO:0000318"/>
    <property type="project" value="GO_Central"/>
</dbReference>
<reference evidence="6" key="5">
    <citation type="journal article" date="2002" name="Genome Biol.">
        <title>The transposable elements of the Drosophila melanogaster euchromatin: a genomics perspective.</title>
        <authorList>
            <person name="Kaminker J.S."/>
            <person name="Bergman C.M."/>
            <person name="Kronmiller B."/>
            <person name="Carlson J."/>
            <person name="Svirskas R."/>
            <person name="Patel S."/>
            <person name="Frise E."/>
            <person name="Wheeler D.A."/>
            <person name="Lewis S.E."/>
            <person name="Rubin G.M."/>
            <person name="Ashburner M."/>
            <person name="Celniker S.E."/>
        </authorList>
    </citation>
    <scope>NUCLEOTIDE SEQUENCE [LARGE SCALE GENOMIC DNA]</scope>
    <source>
        <strain evidence="6">Berkeley</strain>
    </source>
</reference>
<reference evidence="6" key="4">
    <citation type="journal article" date="2002" name="Genome Biol.">
        <title>Annotation of the Drosophila melanogaster euchromatic genome: a systematic review.</title>
        <authorList>
            <person name="Misra S."/>
            <person name="Crosby M.A."/>
            <person name="Mungall C.J."/>
            <person name="Matthews B.B."/>
            <person name="Campbell K.S."/>
            <person name="Hradecky P."/>
            <person name="Huang Y."/>
            <person name="Kaminker J.S."/>
            <person name="Millburn G.H."/>
            <person name="Prochnik S.E."/>
            <person name="Smith C.D."/>
            <person name="Tupy J.L."/>
            <person name="Whitfied E.J."/>
            <person name="Bayraktaroglu L."/>
            <person name="Berman B.P."/>
            <person name="Bettencourt B.R."/>
            <person name="Celniker S.E."/>
            <person name="de Grey A.D."/>
            <person name="Drysdale R.A."/>
            <person name="Harris N.L."/>
            <person name="Richter J."/>
            <person name="Russo S."/>
            <person name="Schroeder A.J."/>
            <person name="Shu S.Q."/>
            <person name="Stapleton M."/>
            <person name="Yamada C."/>
            <person name="Ashburner M."/>
            <person name="Gelbart W.M."/>
            <person name="Rubin G.M."/>
            <person name="Lewis S.E."/>
        </authorList>
    </citation>
    <scope>GENOME REANNOTATION</scope>
    <source>
        <strain evidence="6">Berkeley</strain>
    </source>
</reference>
<evidence type="ECO:0000256" key="1">
    <source>
        <dbReference type="SAM" id="MobiDB-lite"/>
    </source>
</evidence>
<dbReference type="CDD" id="cd00014">
    <property type="entry name" value="CH_SF"/>
    <property type="match status" value="1"/>
</dbReference>
<proteinExistence type="evidence at transcript level"/>
<dbReference type="GO" id="GO:0035372">
    <property type="term" value="P:protein localization to microtubule"/>
    <property type="evidence" value="ECO:0000318"/>
    <property type="project" value="GO_Central"/>
</dbReference>
<evidence type="ECO:0000313" key="5">
    <source>
        <dbReference type="FlyBase" id="FBgn0031585"/>
    </source>
</evidence>
<reference evidence="3" key="12">
    <citation type="journal article" date="2015" name="G3 (Bethesda)">
        <title>Gene Model Annotations for Drosophila melanogaster: The Rule-Benders.</title>
        <authorList>
            <consortium name="FlyBase Consortium"/>
            <person name="Crosby M.A."/>
            <person name="Gramates L.S."/>
            <person name="Dos Santos G."/>
            <person name="Matthews B.B."/>
            <person name="St Pierre S.E."/>
            <person name="Zhou P."/>
            <person name="Schroeder A.J."/>
            <person name="Falls K."/>
            <person name="Emmert D.B."/>
            <person name="Russo S.M."/>
            <person name="Gelbart W.M."/>
            <person name="null"/>
        </authorList>
    </citation>
    <scope>NUCLEOTIDE SEQUENCE</scope>
</reference>
<reference evidence="6" key="3">
    <citation type="journal article" date="2002" name="Genome Biol.">
        <title>Finishing a whole-genome shotgun: release 3 of the Drosophila melanogaster euchromatic genome sequence.</title>
        <authorList>
            <person name="Celniker S.E."/>
            <person name="Wheeler D.A."/>
            <person name="Kronmiller B."/>
            <person name="Carlson J.W."/>
            <person name="Halpern A."/>
            <person name="Patel S."/>
            <person name="Adams M."/>
            <person name="Champe M."/>
            <person name="Dugan S.P."/>
            <person name="Frise E."/>
            <person name="Hodgson A."/>
            <person name="George R.A."/>
            <person name="Hoskins R.A."/>
            <person name="Laverty T."/>
            <person name="Muzny D.M."/>
            <person name="Nelson C.R."/>
            <person name="Pacleb J.M."/>
            <person name="Park S."/>
            <person name="Pfeiffer B.D."/>
            <person name="Richards S."/>
            <person name="Sodergren E.J."/>
            <person name="Svirskas R."/>
            <person name="Tabor P.E."/>
            <person name="Wan K."/>
            <person name="Stapleton M."/>
            <person name="Sutton G.G."/>
            <person name="Venter C."/>
            <person name="Weinstock G."/>
            <person name="Scherer S.E."/>
            <person name="Myers E.W."/>
            <person name="Gibbs R.A."/>
            <person name="Rubin G.M."/>
        </authorList>
    </citation>
    <scope>NUCLEOTIDE SEQUENCE [LARGE SCALE GENOMIC DNA]</scope>
    <source>
        <strain evidence="6">Berkeley</strain>
    </source>
</reference>
<dbReference type="GeneID" id="33622"/>
<reference evidence="3" key="15">
    <citation type="submission" date="2022-11" db="EMBL/GenBank/DDBJ databases">
        <authorList>
            <consortium name="FlyBase"/>
        </authorList>
    </citation>
    <scope>NUCLEOTIDE SEQUENCE</scope>
</reference>
<dbReference type="DNASU" id="33622"/>
<feature type="compositionally biased region" description="Basic residues" evidence="1">
    <location>
        <begin position="242"/>
        <end position="253"/>
    </location>
</feature>
<dbReference type="GO" id="GO:0051233">
    <property type="term" value="C:spindle midzone"/>
    <property type="evidence" value="ECO:0000318"/>
    <property type="project" value="GO_Central"/>
</dbReference>
<dbReference type="GO" id="GO:0031110">
    <property type="term" value="P:regulation of microtubule polymerization or depolymerization"/>
    <property type="evidence" value="ECO:0000318"/>
    <property type="project" value="GO_Central"/>
</dbReference>
<dbReference type="IntAct" id="Q9VQX0">
    <property type="interactions" value="1"/>
</dbReference>
<reference evidence="4" key="2">
    <citation type="submission" date="2001-08" db="EMBL/GenBank/DDBJ databases">
        <authorList>
            <person name="Stapleton M."/>
            <person name="Brokstein P."/>
            <person name="Hong L."/>
            <person name="Agbayani A."/>
            <person name="Carlson J."/>
            <person name="Champe M."/>
            <person name="Chavez C."/>
            <person name="Dorsett V."/>
            <person name="Farfan D."/>
            <person name="Frise E."/>
            <person name="George R."/>
            <person name="Gonzalez M."/>
            <person name="Guarin H."/>
            <person name="Li P."/>
            <person name="Liao G."/>
            <person name="Miranda A."/>
            <person name="Mungall C.J."/>
            <person name="Nunoo J."/>
            <person name="Pacleb J."/>
            <person name="Paragas V."/>
            <person name="Park S."/>
            <person name="Phouanenavong S."/>
            <person name="Wan K."/>
            <person name="Yu C."/>
            <person name="Lewis S.E."/>
            <person name="Rubin G.M."/>
            <person name="Celniker S."/>
        </authorList>
    </citation>
    <scope>NUCLEOTIDE SEQUENCE</scope>
    <source>
        <strain evidence="4">Berkeley</strain>
    </source>
</reference>
<evidence type="ECO:0000313" key="4">
    <source>
        <dbReference type="EMBL" id="AAK92903.1"/>
    </source>
</evidence>
<dbReference type="UCSC" id="CG2955-RA">
    <property type="organism name" value="d. melanogaster"/>
</dbReference>
<dbReference type="PANTHER" id="PTHR10623">
    <property type="entry name" value="MICROTUBULE-ASSOCIATED PROTEIN RP/EB FAMILY MEMBER"/>
    <property type="match status" value="1"/>
</dbReference>
<evidence type="ECO:0000259" key="2">
    <source>
        <dbReference type="PROSITE" id="PS50021"/>
    </source>
</evidence>
<evidence type="ECO:0000313" key="3">
    <source>
        <dbReference type="EMBL" id="AAF51041.2"/>
    </source>
</evidence>
<dbReference type="AGR" id="FB:FBgn0031585"/>
<gene>
    <name evidence="3" type="primary">Dmel\CG2955</name>
    <name evidence="3" type="synonym">anon-WO0140519.175</name>
    <name evidence="3 5" type="ORF">CG2955</name>
    <name evidence="3" type="ORF">Dmel_CG2955</name>
</gene>
<dbReference type="PaxDb" id="7227-FBpp0077157"/>
<dbReference type="InterPro" id="IPR001715">
    <property type="entry name" value="CH_dom"/>
</dbReference>
<sequence>MQNVNQHKHGNSASRRRILGWINNNLGTTYVRLEELRTGAEYCRMLHKLQPSAIRLKRVFKEPKSHYECVQNMKLLQKSLLKQGVEKQIPIQRLVSRGNSESLEFAQWFKAFYDHNHQLLWPEKTEDAPKPLEKFDEKPDSFVDTGKCRYGARCSHRLDSTVSSRHSNQSGKNFENYQKKKTTTTGSNSVGKSENHRKDDSTKHPLWGSLEDFDGYTPEVFNKTYRAAKKYKIVKSRFIRKHTKRSNKPRNSKTVRIAKSENQKSESAPFIDDPDIVLATEVLASGLDEPRTTQTYMINVPGVKLGFKPNLFQYPEIIEDYHTILAKKCLLFLDDVHVSFHLDLGELSTLTHDIHRTETDLKKSDEERVSLIAELDSSPDEWSSTWQSTYENALPIDVIDFKEQHLQQNQSNNCNCADITVAGELPQSIEIDLKKIDPEETSRCKNSNGPLLGKRLDRPLPRTRPFKLRRTFGFHEEKSVKIKSFKYSIKKLVDESPPNSSDEECFSDDFPDVSHFNKEMDAKIVSIWKDIYNVIKILQRIEQNWYRSKINESRTTFKHWKMNTD</sequence>
<dbReference type="KEGG" id="dme:Dmel_CG2955"/>
<accession>Q961N5</accession>
<dbReference type="GO" id="GO:0051010">
    <property type="term" value="F:microtubule plus-end binding"/>
    <property type="evidence" value="ECO:0000318"/>
    <property type="project" value="GO_Central"/>
</dbReference>
<reference evidence="3 6" key="7">
    <citation type="journal article" date="2005" name="PLoS Comput. Biol.">
        <title>Combined evidence annotation of transposable elements in genome sequences.</title>
        <authorList>
            <person name="Quesneville H."/>
            <person name="Bergman C.M."/>
            <person name="Andrieu O."/>
            <person name="Autard D."/>
            <person name="Nouaud D."/>
            <person name="Ashburner M."/>
            <person name="Anxolabehere D."/>
        </authorList>
    </citation>
    <scope>NUCLEOTIDE SEQUENCE [LARGE SCALE GENOMIC DNA]</scope>
    <source>
        <strain evidence="6">Berkeley</strain>
    </source>
</reference>
<dbReference type="OMA" id="AKIVSIW"/>
<reference evidence="3 6" key="10">
    <citation type="journal article" date="2007" name="Science">
        <title>Sequence finishing and mapping of Drosophila melanogaster heterochromatin.</title>
        <authorList>
            <person name="Hoskins R.A."/>
            <person name="Carlson J.W."/>
            <person name="Kennedy C."/>
            <person name="Acevedo D."/>
            <person name="Evans-Holm M."/>
            <person name="Frise E."/>
            <person name="Wan K.H."/>
            <person name="Park S."/>
            <person name="Mendez-Lago M."/>
            <person name="Rossi F."/>
            <person name="Villasante A."/>
            <person name="Dimitri P."/>
            <person name="Karpen G.H."/>
            <person name="Celniker S.E."/>
        </authorList>
    </citation>
    <scope>NUCLEOTIDE SEQUENCE [LARGE SCALE GENOMIC DNA]</scope>
    <source>
        <strain evidence="6">Berkeley</strain>
    </source>
</reference>
<reference evidence="3 6" key="1">
    <citation type="journal article" date="2000" name="Science">
        <title>The genome sequence of Drosophila melanogaster.</title>
        <authorList>
            <person name="Adams M.D."/>
            <person name="Celniker S.E."/>
            <person name="Holt R.A."/>
            <person name="Evans C.A."/>
            <person name="Gocayne J.D."/>
            <person name="Amanatides P.G."/>
            <person name="Scherer S.E."/>
            <person name="Li P.W."/>
            <person name="Hoskins R.A."/>
            <person name="Galle R.F."/>
            <person name="George R.A."/>
            <person name="Lewis S.E."/>
            <person name="Richards S."/>
            <person name="Ashburner M."/>
            <person name="Henderson S.N."/>
            <person name="Sutton G.G."/>
            <person name="Wortman J.R."/>
            <person name="Yandell M.D."/>
            <person name="Zhang Q."/>
            <person name="Chen L.X."/>
            <person name="Brandon R.C."/>
            <person name="Rogers Y.H."/>
            <person name="Blazej R.G."/>
            <person name="Champe M."/>
            <person name="Pfeiffer B.D."/>
            <person name="Wan K.H."/>
            <person name="Doyle C."/>
            <person name="Baxter E.G."/>
            <person name="Helt G."/>
            <person name="Nelson C.R."/>
            <person name="Gabor G.L."/>
            <person name="Abril J.F."/>
            <person name="Agbayani A."/>
            <person name="An H.J."/>
            <person name="Andrews-Pfannkoch C."/>
            <person name="Baldwin D."/>
            <person name="Ballew R.M."/>
            <person name="Basu A."/>
            <person name="Baxendale J."/>
            <person name="Bayraktaroglu L."/>
            <person name="Beasley E.M."/>
            <person name="Beeson K.Y."/>
            <person name="Benos P.V."/>
            <person name="Berman B.P."/>
            <person name="Bhandari D."/>
            <person name="Bolshakov S."/>
            <person name="Borkova D."/>
            <person name="Botchan M.R."/>
            <person name="Bouck J."/>
            <person name="Brokstein P."/>
            <person name="Brottier P."/>
            <person name="Burtis K.C."/>
            <person name="Busam D.A."/>
            <person name="Butler H."/>
            <person name="Cadieu E."/>
            <person name="Center A."/>
            <person name="Chandra I."/>
            <person name="Cherry J.M."/>
            <person name="Cawley S."/>
            <person name="Dahlke C."/>
            <person name="Davenport L.B."/>
            <person name="Davies P."/>
            <person name="de Pablos B."/>
            <person name="Delcher A."/>
            <person name="Deng Z."/>
            <person name="Mays A.D."/>
            <person name="Dew I."/>
            <person name="Dietz S.M."/>
            <person name="Dodson K."/>
            <person name="Doup L.E."/>
            <person name="Downes M."/>
            <person name="Dugan-Rocha S."/>
            <person name="Dunkov B.C."/>
            <person name="Dunn P."/>
            <person name="Durbin K.J."/>
            <person name="Evangelista C.C."/>
            <person name="Ferraz C."/>
            <person name="Ferriera S."/>
            <person name="Fleischmann W."/>
            <person name="Fosler C."/>
            <person name="Gabrielian A.E."/>
            <person name="Garg N.S."/>
            <person name="Gelbart W.M."/>
            <person name="Glasser K."/>
            <person name="Glodek A."/>
            <person name="Gong F."/>
            <person name="Gorrell J.H."/>
            <person name="Gu Z."/>
            <person name="Guan P."/>
            <person name="Harris M."/>
            <person name="Harris N.L."/>
            <person name="Harvey D."/>
            <person name="Heiman T.J."/>
            <person name="Hernandez J.R."/>
            <person name="Houck J."/>
            <person name="Hostin D."/>
            <person name="Houston K.A."/>
            <person name="Howland T.J."/>
            <person name="Wei M.H."/>
            <person name="Ibegwam C."/>
            <person name="Jalali M."/>
            <person name="Kalush F."/>
            <person name="Karpen G.H."/>
            <person name="Ke Z."/>
            <person name="Kennison J.A."/>
            <person name="Ketchum K.A."/>
            <person name="Kimmel B.E."/>
            <person name="Kodira C.D."/>
            <person name="Kraft C."/>
            <person name="Kravitz S."/>
            <person name="Kulp D."/>
            <person name="Lai Z."/>
            <person name="Lasko P."/>
            <person name="Lei Y."/>
            <person name="Levitsky A.A."/>
            <person name="Li J."/>
            <person name="Li Z."/>
            <person name="Liang Y."/>
            <person name="Lin X."/>
            <person name="Liu X."/>
            <person name="Mattei B."/>
            <person name="McIntosh T.C."/>
            <person name="McLeod M.P."/>
            <person name="McPherson D."/>
            <person name="Merkulov G."/>
            <person name="Milshina N.V."/>
            <person name="Mobarry C."/>
            <person name="Morris J."/>
            <person name="Moshrefi A."/>
            <person name="Mount S.M."/>
            <person name="Moy M."/>
            <person name="Murphy B."/>
            <person name="Murphy L."/>
            <person name="Muzny D.M."/>
            <person name="Nelson D.L."/>
            <person name="Nelson D.R."/>
            <person name="Nelson K.A."/>
            <person name="Nixon K."/>
            <person name="Nusskern D.R."/>
            <person name="Pacleb J.M."/>
            <person name="Palazzolo M."/>
            <person name="Pittman G.S."/>
            <person name="Pan S."/>
            <person name="Pollard J."/>
            <person name="Puri V."/>
            <person name="Reese M.G."/>
            <person name="Reinert K."/>
            <person name="Remington K."/>
            <person name="Saunders R.D."/>
            <person name="Scheeler F."/>
            <person name="Shen H."/>
            <person name="Shue B.C."/>
            <person name="Siden-Kiamos I."/>
            <person name="Simpson M."/>
            <person name="Skupski M.P."/>
            <person name="Smith T."/>
            <person name="Spier E."/>
            <person name="Spradling A.C."/>
            <person name="Stapleton M."/>
            <person name="Strong R."/>
            <person name="Sun E."/>
            <person name="Svirskas R."/>
            <person name="Tector C."/>
            <person name="Turner R."/>
            <person name="Venter E."/>
            <person name="Wang A.H."/>
            <person name="Wang X."/>
            <person name="Wang Z.Y."/>
            <person name="Wassarman D.A."/>
            <person name="Weinstock G.M."/>
            <person name="Weissenbach J."/>
            <person name="Williams S.M."/>
            <person name="WoodageT"/>
            <person name="Worley K.C."/>
            <person name="Wu D."/>
            <person name="Yang S."/>
            <person name="Yao Q.A."/>
            <person name="Ye J."/>
            <person name="Yeh R.F."/>
            <person name="Zaveri J.S."/>
            <person name="Zhan M."/>
            <person name="Zhang G."/>
            <person name="Zhao Q."/>
            <person name="Zheng L."/>
            <person name="Zheng X.H."/>
            <person name="Zhong F.N."/>
            <person name="Zhong W."/>
            <person name="Zhou X."/>
            <person name="Zhu S."/>
            <person name="Zhu X."/>
            <person name="Smith H.O."/>
            <person name="Gibbs R.A."/>
            <person name="Myers E.W."/>
            <person name="Rubin G.M."/>
            <person name="Venter J.C."/>
        </authorList>
    </citation>
    <scope>NUCLEOTIDE SEQUENCE [LARGE SCALE GENOMIC DNA]</scope>
    <source>
        <strain evidence="6">Berkeley</strain>
    </source>
</reference>
<dbReference type="HOGENOM" id="CLU_037063_0_0_1"/>
<protein>
    <submittedName>
        <fullName evidence="4">GH14206p</fullName>
    </submittedName>
</protein>
<dbReference type="AlphaFoldDB" id="Q9VQX0"/>
<dbReference type="PROSITE" id="PS50021">
    <property type="entry name" value="CH"/>
    <property type="match status" value="1"/>
</dbReference>
<dbReference type="InterPro" id="IPR027328">
    <property type="entry name" value="MAPRE"/>
</dbReference>
<reference evidence="3" key="13">
    <citation type="journal article" date="2015" name="Genome Res.">
        <title>The Release 6 reference sequence of the Drosophila melanogaster genome.</title>
        <authorList>
            <person name="Hoskins R.A."/>
            <person name="Carlson J.W."/>
            <person name="Wan K.H."/>
            <person name="Park S."/>
            <person name="Mendez I."/>
            <person name="Galle S.E."/>
            <person name="Booth B.W."/>
            <person name="Pfeiffer B.D."/>
            <person name="George R.A."/>
            <person name="Svirskas R."/>
            <person name="Krzywinski M."/>
            <person name="Schein J."/>
            <person name="Accardo M.C."/>
            <person name="Damia E."/>
            <person name="Messina G."/>
            <person name="Mendez-Lago M."/>
            <person name="de Pablos B."/>
            <person name="Demakova O.V."/>
            <person name="Andreyeva E.N."/>
            <person name="Boldyreva L.V."/>
            <person name="Marra M."/>
            <person name="Carvalho A.B."/>
            <person name="Dimitri P."/>
            <person name="Villasante A."/>
            <person name="Zhimulev I.F."/>
            <person name="Rubin G.M."/>
            <person name="Karpen G.H."/>
            <person name="Celniker S.E."/>
        </authorList>
    </citation>
    <scope>NUCLEOTIDE SEQUENCE</scope>
</reference>
<dbReference type="RefSeq" id="NP_608817.1">
    <property type="nucleotide sequence ID" value="NM_134973.2"/>
</dbReference>
<dbReference type="SMR" id="Q9VQX0"/>
<dbReference type="OrthoDB" id="2119228at2759"/>
<keyword evidence="6" id="KW-1185">Reference proteome</keyword>
<dbReference type="Pfam" id="PF00307">
    <property type="entry name" value="CH"/>
    <property type="match status" value="1"/>
</dbReference>
<dbReference type="FlyBase" id="FBgn0031585">
    <property type="gene designation" value="CG2955"/>
</dbReference>
<feature type="compositionally biased region" description="Polar residues" evidence="1">
    <location>
        <begin position="183"/>
        <end position="192"/>
    </location>
</feature>
<dbReference type="InParanoid" id="Q9VQX0"/>
<feature type="region of interest" description="Disordered" evidence="1">
    <location>
        <begin position="159"/>
        <end position="204"/>
    </location>
</feature>
<feature type="domain" description="Calponin-homology (CH)" evidence="2">
    <location>
        <begin position="12"/>
        <end position="114"/>
    </location>
</feature>
<dbReference type="GO" id="GO:0005815">
    <property type="term" value="C:microtubule organizing center"/>
    <property type="evidence" value="ECO:0000318"/>
    <property type="project" value="GO_Central"/>
</dbReference>
<reference evidence="3" key="11">
    <citation type="journal article" date="2015" name="G3 (Bethesda)">
        <title>Gene Model Annotations for Drosophila melanogaster: Impact of High-Throughput Data.</title>
        <authorList>
            <consortium name="FlyBase Consortium"/>
            <person name="Matthews B.B."/>
            <person name="Dos Santos G."/>
            <person name="Crosby M.A."/>
            <person name="Emmert D.B."/>
            <person name="St Pierre S.E."/>
            <person name="Gramates L.S."/>
            <person name="Zhou P."/>
            <person name="Schroeder A.J."/>
            <person name="Falls K."/>
            <person name="Strelets V."/>
            <person name="Russo S.M."/>
            <person name="Gelbart W.M."/>
            <person name="null"/>
        </authorList>
    </citation>
    <scope>NUCLEOTIDE SEQUENCE</scope>
</reference>
<reference evidence="3" key="14">
    <citation type="submission" date="2022-11" db="EMBL/GenBank/DDBJ databases">
        <title>Drosophila melanogaster release 4 sequence.</title>
        <authorList>
            <consortium name="Berkeley Drosophila Genome Project"/>
            <person name="Celniker S."/>
            <person name="Carlson J."/>
            <person name="Wan K."/>
            <person name="Pfeiffer B."/>
            <person name="Frise E."/>
            <person name="George R."/>
            <person name="Hoskins R."/>
            <person name="Stapleton M."/>
            <person name="Pacleb J."/>
            <person name="Park S."/>
            <person name="Svirskas R."/>
            <person name="Smith E."/>
            <person name="Yu C."/>
            <person name="Rubin G."/>
        </authorList>
    </citation>
    <scope>NUCLEOTIDE SEQUENCE</scope>
</reference>
<dbReference type="GO" id="GO:0051225">
    <property type="term" value="P:spindle assembly"/>
    <property type="evidence" value="ECO:0000318"/>
    <property type="project" value="GO_Central"/>
</dbReference>
<dbReference type="Gene3D" id="1.10.418.10">
    <property type="entry name" value="Calponin-like domain"/>
    <property type="match status" value="1"/>
</dbReference>
<feature type="compositionally biased region" description="Basic and acidic residues" evidence="1">
    <location>
        <begin position="193"/>
        <end position="203"/>
    </location>
</feature>
<dbReference type="FunCoup" id="Q9VQX0">
    <property type="interactions" value="1"/>
</dbReference>
<dbReference type="Bgee" id="FBgn0031585">
    <property type="expression patterns" value="Expressed in spermatocyte in post-embryonic organism and 32 other cell types or tissues"/>
</dbReference>
<feature type="compositionally biased region" description="Polar residues" evidence="1">
    <location>
        <begin position="160"/>
        <end position="176"/>
    </location>
</feature>
<reference evidence="3 6" key="9">
    <citation type="journal article" date="2007" name="Science">
        <title>The Release 5.1 annotation of Drosophila melanogaster heterochromatin.</title>
        <authorList>
            <person name="Smith C.D."/>
            <person name="Shu S."/>
            <person name="Mungall C.J."/>
            <person name="Karpen G.H."/>
        </authorList>
    </citation>
    <scope>NUCLEOTIDE SEQUENCE [LARGE SCALE GENOMIC DNA]</scope>
    <source>
        <strain evidence="6">Berkeley</strain>
    </source>
</reference>
<dbReference type="EMBL" id="AE014134">
    <property type="protein sequence ID" value="AAF51041.2"/>
    <property type="molecule type" value="Genomic_DNA"/>
</dbReference>
<accession>Q9VQX0</accession>
<feature type="region of interest" description="Disordered" evidence="1">
    <location>
        <begin position="242"/>
        <end position="267"/>
    </location>
</feature>